<dbReference type="EMBL" id="JAHWZX010000023">
    <property type="protein sequence ID" value="MBW4332294.1"/>
    <property type="molecule type" value="Genomic_DNA"/>
</dbReference>
<dbReference type="Proteomes" id="UP001197214">
    <property type="component" value="Unassembled WGS sequence"/>
</dbReference>
<evidence type="ECO:0000313" key="1">
    <source>
        <dbReference type="EMBL" id="MBW4332294.1"/>
    </source>
</evidence>
<accession>A0ABS6XPZ6</accession>
<comment type="caution">
    <text evidence="1">The sequence shown here is derived from an EMBL/GenBank/DDBJ whole genome shotgun (WGS) entry which is preliminary data.</text>
</comment>
<organism evidence="1 2">
    <name type="scientific">Stakelama flava</name>
    <dbReference type="NCBI Taxonomy" id="2860338"/>
    <lineage>
        <taxon>Bacteria</taxon>
        <taxon>Pseudomonadati</taxon>
        <taxon>Pseudomonadota</taxon>
        <taxon>Alphaproteobacteria</taxon>
        <taxon>Sphingomonadales</taxon>
        <taxon>Sphingomonadaceae</taxon>
        <taxon>Stakelama</taxon>
    </lineage>
</organism>
<proteinExistence type="predicted"/>
<reference evidence="1 2" key="1">
    <citation type="submission" date="2021-07" db="EMBL/GenBank/DDBJ databases">
        <title>Stakelama flava sp. nov., a novel endophytic bacterium isolated from branch of Kandelia candel.</title>
        <authorList>
            <person name="Tuo L."/>
        </authorList>
    </citation>
    <scope>NUCLEOTIDE SEQUENCE [LARGE SCALE GENOMIC DNA]</scope>
    <source>
        <strain evidence="1 2">CBK3Z-3</strain>
    </source>
</reference>
<name>A0ABS6XPZ6_9SPHN</name>
<keyword evidence="2" id="KW-1185">Reference proteome</keyword>
<gene>
    <name evidence="1" type="ORF">KY084_15665</name>
</gene>
<dbReference type="RefSeq" id="WP_219239416.1">
    <property type="nucleotide sequence ID" value="NZ_JAHWZX010000023.1"/>
</dbReference>
<evidence type="ECO:0000313" key="2">
    <source>
        <dbReference type="Proteomes" id="UP001197214"/>
    </source>
</evidence>
<sequence>MTWAEHSPSAKDFFARIALKDFAHKDQREFMETVREILTERPDEAIDDERLWRFLRVFRILHFDFQNEESSRNVENAVERIRSALPPDDDLGSSDNAGR</sequence>
<protein>
    <submittedName>
        <fullName evidence="1">Uncharacterized protein</fullName>
    </submittedName>
</protein>